<keyword evidence="3" id="KW-1185">Reference proteome</keyword>
<evidence type="ECO:0000256" key="1">
    <source>
        <dbReference type="SAM" id="MobiDB-lite"/>
    </source>
</evidence>
<dbReference type="RefSeq" id="WP_181378164.1">
    <property type="nucleotide sequence ID" value="NZ_PDOA01000009.1"/>
</dbReference>
<comment type="caution">
    <text evidence="2">The sequence shown here is derived from an EMBL/GenBank/DDBJ whole genome shotgun (WGS) entry which is preliminary data.</text>
</comment>
<feature type="compositionally biased region" description="Basic and acidic residues" evidence="1">
    <location>
        <begin position="18"/>
        <end position="32"/>
    </location>
</feature>
<accession>A0A2U1V2C1</accession>
<evidence type="ECO:0000313" key="3">
    <source>
        <dbReference type="Proteomes" id="UP000245048"/>
    </source>
</evidence>
<evidence type="ECO:0000313" key="2">
    <source>
        <dbReference type="EMBL" id="PWC28059.1"/>
    </source>
</evidence>
<feature type="region of interest" description="Disordered" evidence="1">
    <location>
        <begin position="1"/>
        <end position="67"/>
    </location>
</feature>
<reference evidence="3" key="1">
    <citation type="submission" date="2017-10" db="EMBL/GenBank/DDBJ databases">
        <authorList>
            <person name="Toshchakov S.V."/>
            <person name="Goeva M.A."/>
        </authorList>
    </citation>
    <scope>NUCLEOTIDE SEQUENCE [LARGE SCALE GENOMIC DNA]</scope>
    <source>
        <strain evidence="3">JR1/69-1-13</strain>
    </source>
</reference>
<protein>
    <submittedName>
        <fullName evidence="2">Uncharacterized protein</fullName>
    </submittedName>
</protein>
<proteinExistence type="predicted"/>
<sequence>MASPETRTPPHQPVTQGKDARQNDQELEKALEDTFPASDPPSQSSPTQTVGWEEPEKEDTENTKKGG</sequence>
<feature type="compositionally biased region" description="Low complexity" evidence="1">
    <location>
        <begin position="36"/>
        <end position="46"/>
    </location>
</feature>
<dbReference type="EMBL" id="PDOA01000009">
    <property type="protein sequence ID" value="PWC28059.1"/>
    <property type="molecule type" value="Genomic_DNA"/>
</dbReference>
<organism evidence="2 3">
    <name type="scientific">Teichococcus aestuarii</name>
    <dbReference type="NCBI Taxonomy" id="568898"/>
    <lineage>
        <taxon>Bacteria</taxon>
        <taxon>Pseudomonadati</taxon>
        <taxon>Pseudomonadota</taxon>
        <taxon>Alphaproteobacteria</taxon>
        <taxon>Acetobacterales</taxon>
        <taxon>Roseomonadaceae</taxon>
        <taxon>Roseomonas</taxon>
    </lineage>
</organism>
<dbReference type="Proteomes" id="UP000245048">
    <property type="component" value="Unassembled WGS sequence"/>
</dbReference>
<name>A0A2U1V2C1_9PROT</name>
<gene>
    <name evidence="2" type="ORF">CR165_13975</name>
</gene>
<dbReference type="AlphaFoldDB" id="A0A2U1V2C1"/>